<feature type="transmembrane region" description="Helical" evidence="1">
    <location>
        <begin position="65"/>
        <end position="86"/>
    </location>
</feature>
<organism evidence="2 3">
    <name type="scientific">Pseudomonas syringae</name>
    <dbReference type="NCBI Taxonomy" id="317"/>
    <lineage>
        <taxon>Bacteria</taxon>
        <taxon>Pseudomonadati</taxon>
        <taxon>Pseudomonadota</taxon>
        <taxon>Gammaproteobacteria</taxon>
        <taxon>Pseudomonadales</taxon>
        <taxon>Pseudomonadaceae</taxon>
        <taxon>Pseudomonas</taxon>
    </lineage>
</organism>
<keyword evidence="1" id="KW-0812">Transmembrane</keyword>
<evidence type="ECO:0000256" key="1">
    <source>
        <dbReference type="SAM" id="Phobius"/>
    </source>
</evidence>
<dbReference type="OrthoDB" id="6761315at2"/>
<feature type="transmembrane region" description="Helical" evidence="1">
    <location>
        <begin position="193"/>
        <end position="212"/>
    </location>
</feature>
<dbReference type="PATRIC" id="fig|317.243.peg.2050"/>
<feature type="transmembrane region" description="Helical" evidence="1">
    <location>
        <begin position="326"/>
        <end position="346"/>
    </location>
</feature>
<feature type="transmembrane region" description="Helical" evidence="1">
    <location>
        <begin position="381"/>
        <end position="397"/>
    </location>
</feature>
<keyword evidence="1" id="KW-1133">Transmembrane helix</keyword>
<evidence type="ECO:0000313" key="2">
    <source>
        <dbReference type="EMBL" id="OCR21958.1"/>
    </source>
</evidence>
<keyword evidence="1" id="KW-0472">Membrane</keyword>
<gene>
    <name evidence="2" type="ORF">AFK24_27300</name>
</gene>
<dbReference type="AlphaFoldDB" id="A0A1C7Z0D3"/>
<sequence>MIRKLFAYRALLFLLLFMNSACLFLTDDKKAGIPYLRELFILAIVLGALVLLLTWSRAQQSRAGLWIVFFGLVLPLLSALLAALNFGQPFGFGLLEERRSFLYLLFFPMLFLLIKAHPTQEQLERFMLCCAVACVVVGYLYYWGLLPENNDVSFTVDEKDYGINPLRPNRFSIGAPYVSACAFMLMYRLQRSMSWLAVALLLLFASYLWLVIQTRNTMLIWALAGVWIFRSRVGLLVKLGILASAVLLAAFFLAPDFFAAQLGRFDALLFEAREPGVRNITTQIVVEEVARNSLIGMGALSLQWQGGFSRLYNGYFYLSDVGLLGVYYRFGFLTPAIALIYYLGFFRFMAYCRKKGDLLNALQLTFWFNGINFFFSNTIMYGGEITGLSIAAFVYYARTQESPAAATPRKNWLPEDALRSRTVELAKT</sequence>
<dbReference type="RefSeq" id="WP_065836206.1">
    <property type="nucleotide sequence ID" value="NZ_LGSI01000072.1"/>
</dbReference>
<feature type="transmembrane region" description="Helical" evidence="1">
    <location>
        <begin position="98"/>
        <end position="114"/>
    </location>
</feature>
<accession>A0A1C7Z0D3</accession>
<evidence type="ECO:0000313" key="3">
    <source>
        <dbReference type="Proteomes" id="UP000093104"/>
    </source>
</evidence>
<dbReference type="Proteomes" id="UP000093104">
    <property type="component" value="Unassembled WGS sequence"/>
</dbReference>
<reference evidence="2 3" key="1">
    <citation type="submission" date="2015-07" db="EMBL/GenBank/DDBJ databases">
        <title>Draft genome sequence of a diazotrophic, plant growth-promoting rhizobacterium of the Pseudomonas syringae complex.</title>
        <authorList>
            <person name="Patten C.L."/>
            <person name="Jeong H."/>
        </authorList>
    </citation>
    <scope>NUCLEOTIDE SEQUENCE [LARGE SCALE GENOMIC DNA]</scope>
    <source>
        <strain evidence="2 3">GR12-2</strain>
    </source>
</reference>
<protein>
    <submittedName>
        <fullName evidence="2">Uncharacterized protein</fullName>
    </submittedName>
</protein>
<comment type="caution">
    <text evidence="2">The sequence shown here is derived from an EMBL/GenBank/DDBJ whole genome shotgun (WGS) entry which is preliminary data.</text>
</comment>
<feature type="transmembrane region" description="Helical" evidence="1">
    <location>
        <begin position="126"/>
        <end position="144"/>
    </location>
</feature>
<name>A0A1C7Z0D3_PSESX</name>
<feature type="transmembrane region" description="Helical" evidence="1">
    <location>
        <begin position="35"/>
        <end position="53"/>
    </location>
</feature>
<dbReference type="EMBL" id="LGSI01000072">
    <property type="protein sequence ID" value="OCR21958.1"/>
    <property type="molecule type" value="Genomic_DNA"/>
</dbReference>
<feature type="transmembrane region" description="Helical" evidence="1">
    <location>
        <begin position="233"/>
        <end position="254"/>
    </location>
</feature>
<proteinExistence type="predicted"/>